<dbReference type="AlphaFoldDB" id="A0A1B1MJ98"/>
<gene>
    <name evidence="3" type="ORF">SLINC_6482</name>
</gene>
<dbReference type="PATRIC" id="fig|1915.4.peg.7157"/>
<evidence type="ECO:0000313" key="3">
    <source>
        <dbReference type="EMBL" id="ANS68706.1"/>
    </source>
</evidence>
<reference evidence="3 4" key="1">
    <citation type="submission" date="2016-07" db="EMBL/GenBank/DDBJ databases">
        <title>Enhancement of antibiotic productionsby engineered nitrateutilization in actinobacteria.</title>
        <authorList>
            <person name="Meng S.C."/>
        </authorList>
    </citation>
    <scope>NUCLEOTIDE SEQUENCE [LARGE SCALE GENOMIC DNA]</scope>
    <source>
        <strain evidence="3 4">NRRL 2936</strain>
    </source>
</reference>
<feature type="domain" description="NB-ARC" evidence="2">
    <location>
        <begin position="34"/>
        <end position="189"/>
    </location>
</feature>
<dbReference type="Pfam" id="PF00931">
    <property type="entry name" value="NB-ARC"/>
    <property type="match status" value="1"/>
</dbReference>
<keyword evidence="4" id="KW-1185">Reference proteome</keyword>
<dbReference type="Proteomes" id="UP000092598">
    <property type="component" value="Chromosome"/>
</dbReference>
<dbReference type="Gene3D" id="3.40.50.300">
    <property type="entry name" value="P-loop containing nucleotide triphosphate hydrolases"/>
    <property type="match status" value="1"/>
</dbReference>
<dbReference type="STRING" id="1915.SLINC_6482"/>
<dbReference type="GO" id="GO:0043531">
    <property type="term" value="F:ADP binding"/>
    <property type="evidence" value="ECO:0007669"/>
    <property type="project" value="InterPro"/>
</dbReference>
<feature type="compositionally biased region" description="Low complexity" evidence="1">
    <location>
        <begin position="1"/>
        <end position="19"/>
    </location>
</feature>
<evidence type="ECO:0000259" key="2">
    <source>
        <dbReference type="Pfam" id="PF00931"/>
    </source>
</evidence>
<dbReference type="PANTHER" id="PTHR36766">
    <property type="entry name" value="PLANT BROAD-SPECTRUM MILDEW RESISTANCE PROTEIN RPW8"/>
    <property type="match status" value="1"/>
</dbReference>
<dbReference type="InterPro" id="IPR002182">
    <property type="entry name" value="NB-ARC"/>
</dbReference>
<dbReference type="PRINTS" id="PR00364">
    <property type="entry name" value="DISEASERSIST"/>
</dbReference>
<dbReference type="SUPFAM" id="SSF52540">
    <property type="entry name" value="P-loop containing nucleoside triphosphate hydrolases"/>
    <property type="match status" value="1"/>
</dbReference>
<accession>A0A1B1MJ98</accession>
<dbReference type="EMBL" id="CP016438">
    <property type="protein sequence ID" value="ANS68706.1"/>
    <property type="molecule type" value="Genomic_DNA"/>
</dbReference>
<evidence type="ECO:0000256" key="1">
    <source>
        <dbReference type="SAM" id="MobiDB-lite"/>
    </source>
</evidence>
<organism evidence="3 4">
    <name type="scientific">Streptomyces lincolnensis</name>
    <dbReference type="NCBI Taxonomy" id="1915"/>
    <lineage>
        <taxon>Bacteria</taxon>
        <taxon>Bacillati</taxon>
        <taxon>Actinomycetota</taxon>
        <taxon>Actinomycetes</taxon>
        <taxon>Kitasatosporales</taxon>
        <taxon>Streptomycetaceae</taxon>
        <taxon>Streptomyces</taxon>
    </lineage>
</organism>
<dbReference type="RefSeq" id="WP_067441643.1">
    <property type="nucleotide sequence ID" value="NZ_CP016438.1"/>
</dbReference>
<feature type="region of interest" description="Disordered" evidence="1">
    <location>
        <begin position="1"/>
        <end position="25"/>
    </location>
</feature>
<evidence type="ECO:0000313" key="4">
    <source>
        <dbReference type="Proteomes" id="UP000092598"/>
    </source>
</evidence>
<dbReference type="OrthoDB" id="414967at2"/>
<dbReference type="PANTHER" id="PTHR36766:SF30">
    <property type="entry name" value="TIR-NBS TYPE DISEASE RESISTANCE PROTEIN-RELATED"/>
    <property type="match status" value="1"/>
</dbReference>
<proteinExistence type="predicted"/>
<name>A0A1B1MJ98_STRLN</name>
<protein>
    <submittedName>
        <fullName evidence="3">NB-ARC domain protein</fullName>
    </submittedName>
</protein>
<sequence>MVRSSSGSHRAASSARAAVPAPPPHHIERTALLDTVRGLLLPGRKPSGTAVVGLVGTAGSCKSTLARAVATDADVTAHFEQVLWIEADPGADPVDHQHRLSAALGDARPVPDAASGMERLSELLADGRRLIVLDGVERREQWDAVDLSGLCSLLVTSRDHDILHGRGEVYEIRRLDARSSDRLFTAWAGPRDENPSSGDTSFAVMSAGLPLSPACAGALVAHGWSPHRTHMRLGSAVLSRLRADTPRPHPDDSRPYLMAALDVAVSALDGSLLERYLSLAVFEGRGPVPVEVAALLWRSTGERGPDSAPRDMPAESARRATDLTLRLRPDTRPERIARVVALAHLTPYLPEDGLVEPVAGQLVTAHVGILLPALRKMAPRMSPGVLHRTIGRAEEHHDDEDMMLVMAVLAPWMTGEGRAVLEFLPGAARLRPDARFRCRLLTLVAENLPAAAAAPLLAEAWSQARLISGPETRADALTALARLFPEPRRTEVFHDASTAAAAVEGLADRAATAARIARTVAETRTVDTAWQDFGRPALRLAALLGRAAVAEQLAHPSSGDVLGTAAQDIARALHDVTRWWP</sequence>
<dbReference type="InterPro" id="IPR027417">
    <property type="entry name" value="P-loop_NTPase"/>
</dbReference>
<dbReference type="KEGG" id="sls:SLINC_6482"/>